<dbReference type="PROSITE" id="PS50297">
    <property type="entry name" value="ANK_REP_REGION"/>
    <property type="match status" value="2"/>
</dbReference>
<dbReference type="Pfam" id="PF12796">
    <property type="entry name" value="Ank_2"/>
    <property type="match status" value="2"/>
</dbReference>
<feature type="repeat" description="ANK" evidence="3">
    <location>
        <begin position="118"/>
        <end position="150"/>
    </location>
</feature>
<dbReference type="GO" id="GO:0045944">
    <property type="term" value="P:positive regulation of transcription by RNA polymerase II"/>
    <property type="evidence" value="ECO:0007669"/>
    <property type="project" value="TreeGrafter"/>
</dbReference>
<dbReference type="InterPro" id="IPR036770">
    <property type="entry name" value="Ankyrin_rpt-contain_sf"/>
</dbReference>
<dbReference type="AlphaFoldDB" id="A0AA35WLI4"/>
<evidence type="ECO:0000313" key="6">
    <source>
        <dbReference type="Proteomes" id="UP001174909"/>
    </source>
</evidence>
<name>A0AA35WLI4_GEOBA</name>
<dbReference type="InterPro" id="IPR050663">
    <property type="entry name" value="Ankyrin-SOCS_Box"/>
</dbReference>
<keyword evidence="1" id="KW-0677">Repeat</keyword>
<reference evidence="5" key="1">
    <citation type="submission" date="2023-03" db="EMBL/GenBank/DDBJ databases">
        <authorList>
            <person name="Steffen K."/>
            <person name="Cardenas P."/>
        </authorList>
    </citation>
    <scope>NUCLEOTIDE SEQUENCE</scope>
</reference>
<dbReference type="PROSITE" id="PS50088">
    <property type="entry name" value="ANK_REPEAT"/>
    <property type="match status" value="3"/>
</dbReference>
<dbReference type="EMBL" id="CASHTH010001897">
    <property type="protein sequence ID" value="CAI8021401.1"/>
    <property type="molecule type" value="Genomic_DNA"/>
</dbReference>
<dbReference type="InterPro" id="IPR002110">
    <property type="entry name" value="Ankyrin_rpt"/>
</dbReference>
<feature type="repeat" description="ANK" evidence="3">
    <location>
        <begin position="51"/>
        <end position="83"/>
    </location>
</feature>
<dbReference type="SMART" id="SM00248">
    <property type="entry name" value="ANK"/>
    <property type="match status" value="4"/>
</dbReference>
<accession>A0AA35WLI4</accession>
<gene>
    <name evidence="5" type="ORF">GBAR_LOCUS12705</name>
</gene>
<evidence type="ECO:0000256" key="4">
    <source>
        <dbReference type="SAM" id="SignalP"/>
    </source>
</evidence>
<dbReference type="Gene3D" id="1.25.40.20">
    <property type="entry name" value="Ankyrin repeat-containing domain"/>
    <property type="match status" value="1"/>
</dbReference>
<dbReference type="GO" id="GO:0000976">
    <property type="term" value="F:transcription cis-regulatory region binding"/>
    <property type="evidence" value="ECO:0007669"/>
    <property type="project" value="TreeGrafter"/>
</dbReference>
<keyword evidence="6" id="KW-1185">Reference proteome</keyword>
<evidence type="ECO:0000256" key="1">
    <source>
        <dbReference type="ARBA" id="ARBA00022737"/>
    </source>
</evidence>
<dbReference type="SUPFAM" id="SSF48403">
    <property type="entry name" value="Ankyrin repeat"/>
    <property type="match status" value="1"/>
</dbReference>
<feature type="chain" id="PRO_5041413933" evidence="4">
    <location>
        <begin position="22"/>
        <end position="264"/>
    </location>
</feature>
<dbReference type="PANTHER" id="PTHR24193">
    <property type="entry name" value="ANKYRIN REPEAT PROTEIN"/>
    <property type="match status" value="1"/>
</dbReference>
<keyword evidence="4" id="KW-0732">Signal</keyword>
<proteinExistence type="predicted"/>
<keyword evidence="2 3" id="KW-0040">ANK repeat</keyword>
<evidence type="ECO:0000256" key="2">
    <source>
        <dbReference type="ARBA" id="ARBA00023043"/>
    </source>
</evidence>
<organism evidence="5 6">
    <name type="scientific">Geodia barretti</name>
    <name type="common">Barrett's horny sponge</name>
    <dbReference type="NCBI Taxonomy" id="519541"/>
    <lineage>
        <taxon>Eukaryota</taxon>
        <taxon>Metazoa</taxon>
        <taxon>Porifera</taxon>
        <taxon>Demospongiae</taxon>
        <taxon>Heteroscleromorpha</taxon>
        <taxon>Tetractinellida</taxon>
        <taxon>Astrophorina</taxon>
        <taxon>Geodiidae</taxon>
        <taxon>Geodia</taxon>
    </lineage>
</organism>
<evidence type="ECO:0000256" key="3">
    <source>
        <dbReference type="PROSITE-ProRule" id="PRU00023"/>
    </source>
</evidence>
<dbReference type="Proteomes" id="UP001174909">
    <property type="component" value="Unassembled WGS sequence"/>
</dbReference>
<evidence type="ECO:0000313" key="5">
    <source>
        <dbReference type="EMBL" id="CAI8021401.1"/>
    </source>
</evidence>
<feature type="repeat" description="ANK" evidence="3">
    <location>
        <begin position="84"/>
        <end position="116"/>
    </location>
</feature>
<sequence length="264" mass="29096">MGLVIVAWSTMMVFLLQYNDTALFLACQNNDLTTASVLLRAGAYPNGCNNRGQTPLLQAVRHKNLAMVRELVQANANVNQMEQGGLSPLMMCCEQGDSEMTKLLLDSQANPNLQQSNTGYTALMFACNGGHLATVKVLMEHGADPLIRNLAGVTALSIASANEFPDVCNELNHWGQPDSTTDVEHPATSTAKDEVDEVVSRFRGQMLAETPYDHREQEEGVDGKKVPKGDYKRYLKIRAFGATLWRTGKRKVKASIETLYFNLN</sequence>
<protein>
    <submittedName>
        <fullName evidence="5">Ankyrin repeat protein RBE_0220</fullName>
    </submittedName>
</protein>
<feature type="signal peptide" evidence="4">
    <location>
        <begin position="1"/>
        <end position="21"/>
    </location>
</feature>
<comment type="caution">
    <text evidence="5">The sequence shown here is derived from an EMBL/GenBank/DDBJ whole genome shotgun (WGS) entry which is preliminary data.</text>
</comment>
<dbReference type="GO" id="GO:0005634">
    <property type="term" value="C:nucleus"/>
    <property type="evidence" value="ECO:0007669"/>
    <property type="project" value="TreeGrafter"/>
</dbReference>
<dbReference type="PANTHER" id="PTHR24193:SF121">
    <property type="entry name" value="ADA2A-CONTAINING COMPLEX COMPONENT 3, ISOFORM D"/>
    <property type="match status" value="1"/>
</dbReference>